<reference evidence="1 2" key="1">
    <citation type="submission" date="2014-06" db="EMBL/GenBank/DDBJ databases">
        <authorList>
            <consortium name="DOE Joint Genome Institute"/>
            <person name="Kuo A."/>
            <person name="Kohler A."/>
            <person name="Nagy L.G."/>
            <person name="Floudas D."/>
            <person name="Copeland A."/>
            <person name="Barry K.W."/>
            <person name="Cichocki N."/>
            <person name="Veneault-Fourrey C."/>
            <person name="LaButti K."/>
            <person name="Lindquist E.A."/>
            <person name="Lipzen A."/>
            <person name="Lundell T."/>
            <person name="Morin E."/>
            <person name="Murat C."/>
            <person name="Sun H."/>
            <person name="Tunlid A."/>
            <person name="Henrissat B."/>
            <person name="Grigoriev I.V."/>
            <person name="Hibbett D.S."/>
            <person name="Martin F."/>
            <person name="Nordberg H.P."/>
            <person name="Cantor M.N."/>
            <person name="Hua S.X."/>
        </authorList>
    </citation>
    <scope>NUCLEOTIDE SEQUENCE [LARGE SCALE GENOMIC DNA]</scope>
    <source>
        <strain evidence="1 2">ATCC 200175</strain>
    </source>
</reference>
<evidence type="ECO:0008006" key="3">
    <source>
        <dbReference type="Google" id="ProtNLM"/>
    </source>
</evidence>
<sequence length="445" mass="50547">METTKTIALFRGDYSDKEEPVDWFALFQLTLPKSWTEDQMVRRFGQYMAPNSLAEEWFDGLSSLDMYDMTTLRKAFRERWPPRKRPQWSRAQQRERVKGLTLKDEDIGAWIQKPGDRTGDYGQNIWAEQVMRLAQSMGDIQGALIEHAIEGAPRLLRDQLTAGYDSWDSFLEAVRGIRKETLDVEQRRLEENKARDNAVANLQQQMIQMSLRTQPQPRIPNLTHMPAVNIGTPAPPYVMPMGFTRPPNATATMGRGAPPSHIPLSHIPLSRSQILEKANAIPQRPSTEIGKRVYETDVNLWHQTHGNAPPSLERPYPIKPGTAQAGSGECFGCGMVTDPPHMGYTCSATEPLRSHETRWRQLIANMLRRTTSMRPPPAPVQYVWPSPQPQHNYHQAPPFPVYTVAPAGEWPSNELGVDQGHPFDAYWDTSTTENYMGLLPNVDQQ</sequence>
<dbReference type="HOGENOM" id="CLU_037286_0_1_1"/>
<dbReference type="AlphaFoldDB" id="A0A0C9TRH8"/>
<gene>
    <name evidence="1" type="ORF">PAXINDRAFT_157639</name>
</gene>
<dbReference type="EMBL" id="KN819406">
    <property type="protein sequence ID" value="KIJ10422.1"/>
    <property type="molecule type" value="Genomic_DNA"/>
</dbReference>
<dbReference type="Proteomes" id="UP000053647">
    <property type="component" value="Unassembled WGS sequence"/>
</dbReference>
<evidence type="ECO:0000313" key="2">
    <source>
        <dbReference type="Proteomes" id="UP000053647"/>
    </source>
</evidence>
<name>A0A0C9TRH8_PAXIN</name>
<protein>
    <recommendedName>
        <fullName evidence="3">Retrotransposon gag domain-containing protein</fullName>
    </recommendedName>
</protein>
<dbReference type="OrthoDB" id="2678560at2759"/>
<evidence type="ECO:0000313" key="1">
    <source>
        <dbReference type="EMBL" id="KIJ10422.1"/>
    </source>
</evidence>
<keyword evidence="2" id="KW-1185">Reference proteome</keyword>
<accession>A0A0C9TRH8</accession>
<reference evidence="2" key="2">
    <citation type="submission" date="2015-01" db="EMBL/GenBank/DDBJ databases">
        <title>Evolutionary Origins and Diversification of the Mycorrhizal Mutualists.</title>
        <authorList>
            <consortium name="DOE Joint Genome Institute"/>
            <consortium name="Mycorrhizal Genomics Consortium"/>
            <person name="Kohler A."/>
            <person name="Kuo A."/>
            <person name="Nagy L.G."/>
            <person name="Floudas D."/>
            <person name="Copeland A."/>
            <person name="Barry K.W."/>
            <person name="Cichocki N."/>
            <person name="Veneault-Fourrey C."/>
            <person name="LaButti K."/>
            <person name="Lindquist E.A."/>
            <person name="Lipzen A."/>
            <person name="Lundell T."/>
            <person name="Morin E."/>
            <person name="Murat C."/>
            <person name="Riley R."/>
            <person name="Ohm R."/>
            <person name="Sun H."/>
            <person name="Tunlid A."/>
            <person name="Henrissat B."/>
            <person name="Grigoriev I.V."/>
            <person name="Hibbett D.S."/>
            <person name="Martin F."/>
        </authorList>
    </citation>
    <scope>NUCLEOTIDE SEQUENCE [LARGE SCALE GENOMIC DNA]</scope>
    <source>
        <strain evidence="2">ATCC 200175</strain>
    </source>
</reference>
<organism evidence="1 2">
    <name type="scientific">Paxillus involutus ATCC 200175</name>
    <dbReference type="NCBI Taxonomy" id="664439"/>
    <lineage>
        <taxon>Eukaryota</taxon>
        <taxon>Fungi</taxon>
        <taxon>Dikarya</taxon>
        <taxon>Basidiomycota</taxon>
        <taxon>Agaricomycotina</taxon>
        <taxon>Agaricomycetes</taxon>
        <taxon>Agaricomycetidae</taxon>
        <taxon>Boletales</taxon>
        <taxon>Paxilineae</taxon>
        <taxon>Paxillaceae</taxon>
        <taxon>Paxillus</taxon>
    </lineage>
</organism>
<proteinExistence type="predicted"/>